<dbReference type="Proteomes" id="UP000035740">
    <property type="component" value="Unassembled WGS sequence"/>
</dbReference>
<evidence type="ECO:0000313" key="2">
    <source>
        <dbReference type="Proteomes" id="UP000035740"/>
    </source>
</evidence>
<reference evidence="1 2" key="1">
    <citation type="journal article" date="2014" name="Nature">
        <title>The genome of the recently domesticated crop plant sugar beet (Beta vulgaris).</title>
        <authorList>
            <person name="Dohm J.C."/>
            <person name="Minoche A.E."/>
            <person name="Holtgrawe D."/>
            <person name="Capella-Gutierrez S."/>
            <person name="Zakrzewski F."/>
            <person name="Tafer H."/>
            <person name="Rupp O."/>
            <person name="Sorensen T.R."/>
            <person name="Stracke R."/>
            <person name="Reinhardt R."/>
            <person name="Goesmann A."/>
            <person name="Kraft T."/>
            <person name="Schulz B."/>
            <person name="Stadler P.F."/>
            <person name="Schmidt T."/>
            <person name="Gabaldon T."/>
            <person name="Lehrach H."/>
            <person name="Weisshaar B."/>
            <person name="Himmelbauer H."/>
        </authorList>
    </citation>
    <scope>NUCLEOTIDE SEQUENCE [LARGE SCALE GENOMIC DNA]</scope>
    <source>
        <tissue evidence="1">Taproot</tissue>
    </source>
</reference>
<protein>
    <submittedName>
        <fullName evidence="1">Uncharacterized protein</fullName>
    </submittedName>
</protein>
<feature type="non-terminal residue" evidence="1">
    <location>
        <position position="45"/>
    </location>
</feature>
<gene>
    <name evidence="1" type="ORF">BVRB_029430</name>
</gene>
<proteinExistence type="predicted"/>
<accession>A0A0J8AY41</accession>
<dbReference type="Gramene" id="KMS93641">
    <property type="protein sequence ID" value="KMS93641"/>
    <property type="gene ID" value="BVRB_029430"/>
</dbReference>
<dbReference type="EMBL" id="KQ100502">
    <property type="protein sequence ID" value="KMS93641.1"/>
    <property type="molecule type" value="Genomic_DNA"/>
</dbReference>
<keyword evidence="2" id="KW-1185">Reference proteome</keyword>
<name>A0A0J8AY41_BETVV</name>
<evidence type="ECO:0000313" key="1">
    <source>
        <dbReference type="EMBL" id="KMS93641.1"/>
    </source>
</evidence>
<sequence>MTIVQLVLGLGNKPEQMEKVIQAFFVKYLEIDRIITGILLMFCRI</sequence>
<organism evidence="1 2">
    <name type="scientific">Beta vulgaris subsp. vulgaris</name>
    <name type="common">Beet</name>
    <dbReference type="NCBI Taxonomy" id="3555"/>
    <lineage>
        <taxon>Eukaryota</taxon>
        <taxon>Viridiplantae</taxon>
        <taxon>Streptophyta</taxon>
        <taxon>Embryophyta</taxon>
        <taxon>Tracheophyta</taxon>
        <taxon>Spermatophyta</taxon>
        <taxon>Magnoliopsida</taxon>
        <taxon>eudicotyledons</taxon>
        <taxon>Gunneridae</taxon>
        <taxon>Pentapetalae</taxon>
        <taxon>Caryophyllales</taxon>
        <taxon>Chenopodiaceae</taxon>
        <taxon>Betoideae</taxon>
        <taxon>Beta</taxon>
    </lineage>
</organism>
<dbReference type="AlphaFoldDB" id="A0A0J8AY41"/>